<organism evidence="3 4">
    <name type="scientific">Rhodococcus zopfii</name>
    <dbReference type="NCBI Taxonomy" id="43772"/>
    <lineage>
        <taxon>Bacteria</taxon>
        <taxon>Bacillati</taxon>
        <taxon>Actinomycetota</taxon>
        <taxon>Actinomycetes</taxon>
        <taxon>Mycobacteriales</taxon>
        <taxon>Nocardiaceae</taxon>
        <taxon>Rhodococcus</taxon>
    </lineage>
</organism>
<feature type="domain" description="DUF6745" evidence="2">
    <location>
        <begin position="198"/>
        <end position="391"/>
    </location>
</feature>
<evidence type="ECO:0000259" key="2">
    <source>
        <dbReference type="Pfam" id="PF20530"/>
    </source>
</evidence>
<name>A0ABU3WM79_9NOCA</name>
<gene>
    <name evidence="3" type="ORF">F8M49_06115</name>
</gene>
<reference evidence="3 4" key="1">
    <citation type="submission" date="2019-10" db="EMBL/GenBank/DDBJ databases">
        <title>Draft Genome Assembly of Rhodococcus zopfii DSM44189.</title>
        <authorList>
            <person name="Sutton J.M."/>
            <person name="Akob D.M."/>
            <person name="Bushman T.J."/>
        </authorList>
    </citation>
    <scope>NUCLEOTIDE SEQUENCE [LARGE SCALE GENOMIC DNA]</scope>
    <source>
        <strain evidence="3 4">DSM 44189</strain>
    </source>
</reference>
<proteinExistence type="predicted"/>
<keyword evidence="4" id="KW-1185">Reference proteome</keyword>
<dbReference type="Pfam" id="PF20530">
    <property type="entry name" value="DUF6745"/>
    <property type="match status" value="1"/>
</dbReference>
<protein>
    <recommendedName>
        <fullName evidence="2">DUF6745 domain-containing protein</fullName>
    </recommendedName>
</protein>
<evidence type="ECO:0000313" key="4">
    <source>
        <dbReference type="Proteomes" id="UP001275440"/>
    </source>
</evidence>
<dbReference type="Proteomes" id="UP001275440">
    <property type="component" value="Unassembled WGS sequence"/>
</dbReference>
<dbReference type="EMBL" id="WBMO01000001">
    <property type="protein sequence ID" value="MDV2475105.1"/>
    <property type="molecule type" value="Genomic_DNA"/>
</dbReference>
<sequence length="397" mass="44012">MTAVATTRAVEHRVPSHGTAPHDLLSDVRELRDHWLARGLSTRPADRSVAECAVSELYRRSGFDPPEFLWVPSPAAASALIPELTLRAPSSALDDTHPSVRIASLLSASRARMDERIRRRYPPSSRFADPGRTYGPPLNPEQIIRLLMWNSLRTTLFDAVATAIRRTLPQPVGTVSWYGQQEAHRVGYYDAIRRCGLVGFGGREDDLLDVQAALVGATGWWWAFERVCVMTERPSELHTEPNPGGAHGERRLHHSDRAALEYPDGAKTFVNHGTIVPEWVVLDPSAERIGRERNVEIRRCAIERIGWDAYIDAAGLTLVDRAEDPGNPGCLLELYERPGAWGPPGRILLAVNGSVERDGTRRRYGLPVPAWAPSALDAAGWTYGISGSDYSRLVRRT</sequence>
<evidence type="ECO:0000256" key="1">
    <source>
        <dbReference type="SAM" id="MobiDB-lite"/>
    </source>
</evidence>
<comment type="caution">
    <text evidence="3">The sequence shown here is derived from an EMBL/GenBank/DDBJ whole genome shotgun (WGS) entry which is preliminary data.</text>
</comment>
<dbReference type="InterPro" id="IPR046633">
    <property type="entry name" value="DUF6745"/>
</dbReference>
<evidence type="ECO:0000313" key="3">
    <source>
        <dbReference type="EMBL" id="MDV2475105.1"/>
    </source>
</evidence>
<accession>A0ABU3WM79</accession>
<feature type="region of interest" description="Disordered" evidence="1">
    <location>
        <begin position="1"/>
        <end position="20"/>
    </location>
</feature>